<proteinExistence type="evidence at transcript level"/>
<protein>
    <submittedName>
        <fullName evidence="2">Uncharacterized protein</fullName>
    </submittedName>
</protein>
<feature type="compositionally biased region" description="Basic and acidic residues" evidence="1">
    <location>
        <begin position="1"/>
        <end position="14"/>
    </location>
</feature>
<feature type="compositionally biased region" description="Basic and acidic residues" evidence="1">
    <location>
        <begin position="51"/>
        <end position="61"/>
    </location>
</feature>
<accession>S6B7L6</accession>
<evidence type="ECO:0000313" key="2">
    <source>
        <dbReference type="EMBL" id="BAN65056.1"/>
    </source>
</evidence>
<feature type="region of interest" description="Disordered" evidence="1">
    <location>
        <begin position="1"/>
        <end position="23"/>
    </location>
</feature>
<feature type="region of interest" description="Disordered" evidence="1">
    <location>
        <begin position="39"/>
        <end position="61"/>
    </location>
</feature>
<reference evidence="2" key="1">
    <citation type="journal article" date="2014" name="BMC Genomics">
        <title>The Babesia bovis gene and promoter model: an update from full-length EST analysis.</title>
        <authorList>
            <person name="Yamagishi J."/>
            <person name="Wakaguri H."/>
            <person name="Yokoyama N."/>
            <person name="Yamashita R."/>
            <person name="Suzuki Y."/>
            <person name="Xuan X."/>
            <person name="Igarashi I."/>
        </authorList>
    </citation>
    <scope>NUCLEOTIDE SEQUENCE</scope>
    <source>
        <strain evidence="2">Texas</strain>
    </source>
</reference>
<organism evidence="2">
    <name type="scientific">Babesia bovis</name>
    <dbReference type="NCBI Taxonomy" id="5865"/>
    <lineage>
        <taxon>Eukaryota</taxon>
        <taxon>Sar</taxon>
        <taxon>Alveolata</taxon>
        <taxon>Apicomplexa</taxon>
        <taxon>Aconoidasida</taxon>
        <taxon>Piroplasmida</taxon>
        <taxon>Babesiidae</taxon>
        <taxon>Babesia</taxon>
    </lineage>
</organism>
<evidence type="ECO:0000256" key="1">
    <source>
        <dbReference type="SAM" id="MobiDB-lite"/>
    </source>
</evidence>
<sequence length="61" mass="6928">MSTENRKLSHHDQPQRPCPASPDASRLLEYARFAAIISPCGKSQKPKISRHRDENELHGPH</sequence>
<name>S6B7L6_BABBO</name>
<dbReference type="AlphaFoldDB" id="S6B7L6"/>
<dbReference type="EMBL" id="AK441262">
    <property type="protein sequence ID" value="BAN65056.1"/>
    <property type="molecule type" value="mRNA"/>
</dbReference>